<dbReference type="Proteomes" id="UP000017836">
    <property type="component" value="Unassembled WGS sequence"/>
</dbReference>
<protein>
    <submittedName>
        <fullName evidence="1">Uncharacterized protein</fullName>
    </submittedName>
</protein>
<dbReference type="SUPFAM" id="SSF55282">
    <property type="entry name" value="RL5-like"/>
    <property type="match status" value="1"/>
</dbReference>
<gene>
    <name evidence="1" type="ORF">AMTR_s00670p00010720</name>
</gene>
<dbReference type="HOGENOM" id="CLU_186507_0_0_1"/>
<feature type="non-terminal residue" evidence="1">
    <location>
        <position position="54"/>
    </location>
</feature>
<dbReference type="AlphaFoldDB" id="W1PTD5"/>
<keyword evidence="2" id="KW-1185">Reference proteome</keyword>
<evidence type="ECO:0000313" key="2">
    <source>
        <dbReference type="Proteomes" id="UP000017836"/>
    </source>
</evidence>
<evidence type="ECO:0000313" key="1">
    <source>
        <dbReference type="EMBL" id="ERN10550.1"/>
    </source>
</evidence>
<proteinExistence type="predicted"/>
<dbReference type="InterPro" id="IPR022803">
    <property type="entry name" value="Ribosomal_uL5_dom_sf"/>
</dbReference>
<reference evidence="2" key="1">
    <citation type="journal article" date="2013" name="Science">
        <title>The Amborella genome and the evolution of flowering plants.</title>
        <authorList>
            <consortium name="Amborella Genome Project"/>
        </authorList>
    </citation>
    <scope>NUCLEOTIDE SEQUENCE [LARGE SCALE GENOMIC DNA]</scope>
</reference>
<dbReference type="EMBL" id="KI392818">
    <property type="protein sequence ID" value="ERN10550.1"/>
    <property type="molecule type" value="Genomic_DNA"/>
</dbReference>
<accession>W1PTD5</accession>
<name>W1PTD5_AMBTC</name>
<organism evidence="1 2">
    <name type="scientific">Amborella trichopoda</name>
    <dbReference type="NCBI Taxonomy" id="13333"/>
    <lineage>
        <taxon>Eukaryota</taxon>
        <taxon>Viridiplantae</taxon>
        <taxon>Streptophyta</taxon>
        <taxon>Embryophyta</taxon>
        <taxon>Tracheophyta</taxon>
        <taxon>Spermatophyta</taxon>
        <taxon>Magnoliopsida</taxon>
        <taxon>Amborellales</taxon>
        <taxon>Amborellaceae</taxon>
        <taxon>Amborella</taxon>
    </lineage>
</organism>
<sequence length="54" mass="6354">MEMEFCELSQNLEDHFEIFEHIRGLNVTNVPSANTQDETLQPWSGFLQKMRAIK</sequence>
<dbReference type="Gramene" id="ERN10550">
    <property type="protein sequence ID" value="ERN10550"/>
    <property type="gene ID" value="AMTR_s00670p00010720"/>
</dbReference>